<protein>
    <recommendedName>
        <fullName evidence="8">Permease IIC component</fullName>
    </recommendedName>
</protein>
<feature type="transmembrane region" description="Helical" evidence="9">
    <location>
        <begin position="36"/>
        <end position="57"/>
    </location>
</feature>
<dbReference type="AlphaFoldDB" id="U4R5T1"/>
<dbReference type="InterPro" id="IPR051088">
    <property type="entry name" value="PTS_Sugar-EIIC/EIIB"/>
</dbReference>
<keyword evidence="2 8" id="KW-0813">Transport</keyword>
<feature type="transmembrane region" description="Helical" evidence="9">
    <location>
        <begin position="381"/>
        <end position="399"/>
    </location>
</feature>
<evidence type="ECO:0000256" key="8">
    <source>
        <dbReference type="PIRNR" id="PIRNR006351"/>
    </source>
</evidence>
<reference evidence="11 12" key="1">
    <citation type="journal article" date="2013" name="Genome Announc.">
        <title>Draft Genome Sequence of the Cellulolytic Bacterium Clostridium papyrosolvens C7 (ATCC 700395).</title>
        <authorList>
            <person name="Zepeda V."/>
            <person name="Dassa B."/>
            <person name="Borovok I."/>
            <person name="Lamed R."/>
            <person name="Bayer E.A."/>
            <person name="Cate J.H."/>
        </authorList>
    </citation>
    <scope>NUCLEOTIDE SEQUENCE [LARGE SCALE GENOMIC DNA]</scope>
    <source>
        <strain evidence="11 12">C7</strain>
    </source>
</reference>
<feature type="transmembrane region" description="Helical" evidence="9">
    <location>
        <begin position="190"/>
        <end position="210"/>
    </location>
</feature>
<evidence type="ECO:0000313" key="12">
    <source>
        <dbReference type="Proteomes" id="UP000016860"/>
    </source>
</evidence>
<organism evidence="11 12">
    <name type="scientific">Ruminiclostridium papyrosolvens C7</name>
    <dbReference type="NCBI Taxonomy" id="1330534"/>
    <lineage>
        <taxon>Bacteria</taxon>
        <taxon>Bacillati</taxon>
        <taxon>Bacillota</taxon>
        <taxon>Clostridia</taxon>
        <taxon>Eubacteriales</taxon>
        <taxon>Oscillospiraceae</taxon>
        <taxon>Ruminiclostridium</taxon>
    </lineage>
</organism>
<dbReference type="PANTHER" id="PTHR33989">
    <property type="match status" value="1"/>
</dbReference>
<dbReference type="GO" id="GO:1901264">
    <property type="term" value="P:carbohydrate derivative transport"/>
    <property type="evidence" value="ECO:0007669"/>
    <property type="project" value="TreeGrafter"/>
</dbReference>
<dbReference type="InterPro" id="IPR003352">
    <property type="entry name" value="PTS_EIIC"/>
</dbReference>
<accession>U4R5T1</accession>
<dbReference type="Pfam" id="PF02378">
    <property type="entry name" value="PTS_EIIC"/>
    <property type="match status" value="1"/>
</dbReference>
<evidence type="ECO:0000256" key="2">
    <source>
        <dbReference type="ARBA" id="ARBA00022448"/>
    </source>
</evidence>
<feature type="transmembrane region" description="Helical" evidence="9">
    <location>
        <begin position="112"/>
        <end position="131"/>
    </location>
</feature>
<dbReference type="PIRSF" id="PIRSF006351">
    <property type="entry name" value="PTS_EIIC-Cellobiose"/>
    <property type="match status" value="1"/>
</dbReference>
<sequence>MSSKKHNVQGFFEEKFMPIAAKIGNQKHLIALRDGIMFTMPLLIIGSLFLILAELPIDAYQNFMASVFGANWQAFEGVALNGTMGIISLIAVFGIAYSLAGSYEVDGKPIDGIPAGVLSVAAFFIVNIVSVFGTGDDAVEAWGTSVFTSEYLFLAIVVSLSVAEIYRFLLQKKFVITMPKSVPPTVSRSFTALVPGFVIVVFFMLVRLGFSFTGWSDLATFVQSVLKKPIELAGSSYIGTVFACLFEHTLWSFGIHGSSIMTAVMEPIWISNAGANLEAFKAGAEQLPNIVTYSFYENGVWMGGSGATLAVVVYMLVFAKSKLVKQIGRLAIVPGIFNINEPVVFGLPVVLNPFLMIPYILAPIAVTTVSYFGTLIGIFPYTTGVIIPWTTPYFISGYLMTGGNVMGVVAQVVLFAVAFIIWLPFIRIWDKKNYISENQIEEPVTAAVQ</sequence>
<dbReference type="RefSeq" id="WP_020813961.1">
    <property type="nucleotide sequence ID" value="NZ_ATAY01000009.1"/>
</dbReference>
<keyword evidence="6 9" id="KW-1133">Transmembrane helix</keyword>
<evidence type="ECO:0000256" key="5">
    <source>
        <dbReference type="ARBA" id="ARBA00022692"/>
    </source>
</evidence>
<evidence type="ECO:0000256" key="9">
    <source>
        <dbReference type="SAM" id="Phobius"/>
    </source>
</evidence>
<dbReference type="PROSITE" id="PS51105">
    <property type="entry name" value="PTS_EIIC_TYPE_3"/>
    <property type="match status" value="1"/>
</dbReference>
<evidence type="ECO:0000259" key="10">
    <source>
        <dbReference type="PROSITE" id="PS51105"/>
    </source>
</evidence>
<dbReference type="InterPro" id="IPR004796">
    <property type="entry name" value="PTS_IIC_cello"/>
</dbReference>
<feature type="transmembrane region" description="Helical" evidence="9">
    <location>
        <begin position="299"/>
        <end position="318"/>
    </location>
</feature>
<comment type="function">
    <text evidence="8">The phosphoenolpyruvate-dependent sugar phosphotransferase system (PTS), a major carbohydrate active -transport system, catalyzes the phosphorylation of incoming sugar substrates concomitant with their translocation across the cell membrane.</text>
</comment>
<comment type="subcellular location">
    <subcellularLocation>
        <location evidence="1">Cell membrane</location>
        <topology evidence="1">Multi-pass membrane protein</topology>
    </subcellularLocation>
</comment>
<dbReference type="NCBIfam" id="TIGR00359">
    <property type="entry name" value="cello_pts_IIC"/>
    <property type="match status" value="1"/>
</dbReference>
<evidence type="ECO:0000313" key="11">
    <source>
        <dbReference type="EMBL" id="EPR14056.1"/>
    </source>
</evidence>
<keyword evidence="5 9" id="KW-0812">Transmembrane</keyword>
<evidence type="ECO:0000256" key="4">
    <source>
        <dbReference type="ARBA" id="ARBA00022597"/>
    </source>
</evidence>
<dbReference type="NCBIfam" id="TIGR00410">
    <property type="entry name" value="lacE"/>
    <property type="match status" value="1"/>
</dbReference>
<proteinExistence type="predicted"/>
<feature type="domain" description="PTS EIIC type-3" evidence="10">
    <location>
        <begin position="12"/>
        <end position="425"/>
    </location>
</feature>
<evidence type="ECO:0000256" key="1">
    <source>
        <dbReference type="ARBA" id="ARBA00004651"/>
    </source>
</evidence>
<feature type="transmembrane region" description="Helical" evidence="9">
    <location>
        <begin position="77"/>
        <end position="100"/>
    </location>
</feature>
<dbReference type="GO" id="GO:0008982">
    <property type="term" value="F:protein-N(PI)-phosphohistidine-sugar phosphotransferase activity"/>
    <property type="evidence" value="ECO:0007669"/>
    <property type="project" value="UniProtKB-UniRule"/>
</dbReference>
<dbReference type="PANTHER" id="PTHR33989:SF11">
    <property type="entry name" value="LICHENAN PERMEASE IIC COMPONENT"/>
    <property type="match status" value="1"/>
</dbReference>
<dbReference type="Proteomes" id="UP000016860">
    <property type="component" value="Unassembled WGS sequence"/>
</dbReference>
<dbReference type="GO" id="GO:0005886">
    <property type="term" value="C:plasma membrane"/>
    <property type="evidence" value="ECO:0007669"/>
    <property type="project" value="UniProtKB-SubCell"/>
</dbReference>
<feature type="transmembrane region" description="Helical" evidence="9">
    <location>
        <begin position="405"/>
        <end position="426"/>
    </location>
</feature>
<dbReference type="OrthoDB" id="1641940at2"/>
<evidence type="ECO:0000256" key="6">
    <source>
        <dbReference type="ARBA" id="ARBA00022989"/>
    </source>
</evidence>
<keyword evidence="4 8" id="KW-0762">Sugar transport</keyword>
<dbReference type="EMBL" id="ATAY01000009">
    <property type="protein sequence ID" value="EPR14056.1"/>
    <property type="molecule type" value="Genomic_DNA"/>
</dbReference>
<dbReference type="GO" id="GO:0009401">
    <property type="term" value="P:phosphoenolpyruvate-dependent sugar phosphotransferase system"/>
    <property type="evidence" value="ECO:0007669"/>
    <property type="project" value="InterPro"/>
</dbReference>
<dbReference type="STRING" id="1330534.L323_01565"/>
<keyword evidence="7 8" id="KW-0472">Membrane</keyword>
<keyword evidence="3 8" id="KW-1003">Cell membrane</keyword>
<comment type="caution">
    <text evidence="11">The sequence shown here is derived from an EMBL/GenBank/DDBJ whole genome shotgun (WGS) entry which is preliminary data.</text>
</comment>
<dbReference type="PATRIC" id="fig|1330534.3.peg.313"/>
<dbReference type="InterPro" id="IPR004501">
    <property type="entry name" value="PTS_EIIC_3"/>
</dbReference>
<name>U4R5T1_9FIRM</name>
<gene>
    <name evidence="11" type="ORF">L323_01565</name>
</gene>
<feature type="transmembrane region" description="Helical" evidence="9">
    <location>
        <begin position="151"/>
        <end position="169"/>
    </location>
</feature>
<evidence type="ECO:0000256" key="7">
    <source>
        <dbReference type="ARBA" id="ARBA00023136"/>
    </source>
</evidence>
<evidence type="ECO:0000256" key="3">
    <source>
        <dbReference type="ARBA" id="ARBA00022475"/>
    </source>
</evidence>